<evidence type="ECO:0000256" key="7">
    <source>
        <dbReference type="ARBA" id="ARBA00023211"/>
    </source>
</evidence>
<keyword evidence="4" id="KW-0479">Metal-binding</keyword>
<keyword evidence="6" id="KW-0460">Magnesium</keyword>
<evidence type="ECO:0000256" key="4">
    <source>
        <dbReference type="ARBA" id="ARBA00022723"/>
    </source>
</evidence>
<dbReference type="Gene3D" id="3.90.79.10">
    <property type="entry name" value="Nucleoside Triphosphate Pyrophosphohydrolase"/>
    <property type="match status" value="1"/>
</dbReference>
<name>A0ABN3ULM4_9ACTN</name>
<keyword evidence="7" id="KW-0464">Manganese</keyword>
<dbReference type="InterPro" id="IPR015797">
    <property type="entry name" value="NUDIX_hydrolase-like_dom_sf"/>
</dbReference>
<evidence type="ECO:0000256" key="5">
    <source>
        <dbReference type="ARBA" id="ARBA00022801"/>
    </source>
</evidence>
<comment type="cofactor">
    <cofactor evidence="2">
        <name>Mg(2+)</name>
        <dbReference type="ChEBI" id="CHEBI:18420"/>
    </cofactor>
</comment>
<dbReference type="EMBL" id="BAAATZ010000024">
    <property type="protein sequence ID" value="GAA2732966.1"/>
    <property type="molecule type" value="Genomic_DNA"/>
</dbReference>
<gene>
    <name evidence="10" type="ORF">GCM10010439_51860</name>
</gene>
<keyword evidence="11" id="KW-1185">Reference proteome</keyword>
<evidence type="ECO:0000313" key="11">
    <source>
        <dbReference type="Proteomes" id="UP001501842"/>
    </source>
</evidence>
<dbReference type="PROSITE" id="PS51462">
    <property type="entry name" value="NUDIX"/>
    <property type="match status" value="1"/>
</dbReference>
<dbReference type="InterPro" id="IPR045121">
    <property type="entry name" value="CoAse"/>
</dbReference>
<dbReference type="PROSITE" id="PS00893">
    <property type="entry name" value="NUDIX_BOX"/>
    <property type="match status" value="1"/>
</dbReference>
<dbReference type="InterPro" id="IPR020084">
    <property type="entry name" value="NUDIX_hydrolase_CS"/>
</dbReference>
<organism evidence="10 11">
    <name type="scientific">Actinocorallia aurantiaca</name>
    <dbReference type="NCBI Taxonomy" id="46204"/>
    <lineage>
        <taxon>Bacteria</taxon>
        <taxon>Bacillati</taxon>
        <taxon>Actinomycetota</taxon>
        <taxon>Actinomycetes</taxon>
        <taxon>Streptosporangiales</taxon>
        <taxon>Thermomonosporaceae</taxon>
        <taxon>Actinocorallia</taxon>
    </lineage>
</organism>
<evidence type="ECO:0000256" key="6">
    <source>
        <dbReference type="ARBA" id="ARBA00022842"/>
    </source>
</evidence>
<keyword evidence="5 8" id="KW-0378">Hydrolase</keyword>
<dbReference type="PANTHER" id="PTHR12992">
    <property type="entry name" value="NUDIX HYDROLASE"/>
    <property type="match status" value="1"/>
</dbReference>
<dbReference type="InterPro" id="IPR000086">
    <property type="entry name" value="NUDIX_hydrolase_dom"/>
</dbReference>
<evidence type="ECO:0000256" key="3">
    <source>
        <dbReference type="ARBA" id="ARBA00005582"/>
    </source>
</evidence>
<proteinExistence type="inferred from homology"/>
<sequence>MRKTPLTEGLNVEMSFPEGVPLAGGWAGFREGAGRRLAAFGRAELGETAGVRRAAVVLCVTERAGELGVLVIRRADRGRNAGQWALPGGRAEEGESPQETALRELEEELGLKVAESQVLGMLDDFPASSGFAITPVVAVAEGAGEPVPDPGEVRSVHHVPLRTLAADGVVHWVDHPDGGSLLQMRLGPSMTIHAPTGAMLWQFREVVLLGRNVRVADLLQPSWTRH</sequence>
<dbReference type="PRINTS" id="PR00502">
    <property type="entry name" value="NUDIXFAMILY"/>
</dbReference>
<dbReference type="RefSeq" id="WP_344453677.1">
    <property type="nucleotide sequence ID" value="NZ_BAAATZ010000024.1"/>
</dbReference>
<evidence type="ECO:0000259" key="9">
    <source>
        <dbReference type="PROSITE" id="PS51462"/>
    </source>
</evidence>
<protein>
    <submittedName>
        <fullName evidence="10">CoA pyrophosphatase</fullName>
    </submittedName>
</protein>
<evidence type="ECO:0000256" key="2">
    <source>
        <dbReference type="ARBA" id="ARBA00001946"/>
    </source>
</evidence>
<comment type="cofactor">
    <cofactor evidence="1">
        <name>Mn(2+)</name>
        <dbReference type="ChEBI" id="CHEBI:29035"/>
    </cofactor>
</comment>
<evidence type="ECO:0000313" key="10">
    <source>
        <dbReference type="EMBL" id="GAA2732966.1"/>
    </source>
</evidence>
<comment type="similarity">
    <text evidence="3 8">Belongs to the Nudix hydrolase family.</text>
</comment>
<dbReference type="CDD" id="cd03426">
    <property type="entry name" value="NUDIX_CoAse_Nudt7"/>
    <property type="match status" value="1"/>
</dbReference>
<dbReference type="PANTHER" id="PTHR12992:SF11">
    <property type="entry name" value="MITOCHONDRIAL COENZYME A DIPHOSPHATASE NUDT8"/>
    <property type="match status" value="1"/>
</dbReference>
<dbReference type="SUPFAM" id="SSF55811">
    <property type="entry name" value="Nudix"/>
    <property type="match status" value="1"/>
</dbReference>
<dbReference type="InterPro" id="IPR020476">
    <property type="entry name" value="Nudix_hydrolase"/>
</dbReference>
<dbReference type="Proteomes" id="UP001501842">
    <property type="component" value="Unassembled WGS sequence"/>
</dbReference>
<accession>A0ABN3ULM4</accession>
<reference evidence="10 11" key="1">
    <citation type="journal article" date="2019" name="Int. J. Syst. Evol. Microbiol.">
        <title>The Global Catalogue of Microorganisms (GCM) 10K type strain sequencing project: providing services to taxonomists for standard genome sequencing and annotation.</title>
        <authorList>
            <consortium name="The Broad Institute Genomics Platform"/>
            <consortium name="The Broad Institute Genome Sequencing Center for Infectious Disease"/>
            <person name="Wu L."/>
            <person name="Ma J."/>
        </authorList>
    </citation>
    <scope>NUCLEOTIDE SEQUENCE [LARGE SCALE GENOMIC DNA]</scope>
    <source>
        <strain evidence="10 11">JCM 8201</strain>
    </source>
</reference>
<evidence type="ECO:0000256" key="8">
    <source>
        <dbReference type="RuleBase" id="RU003476"/>
    </source>
</evidence>
<evidence type="ECO:0000256" key="1">
    <source>
        <dbReference type="ARBA" id="ARBA00001936"/>
    </source>
</evidence>
<comment type="caution">
    <text evidence="10">The sequence shown here is derived from an EMBL/GenBank/DDBJ whole genome shotgun (WGS) entry which is preliminary data.</text>
</comment>
<dbReference type="Pfam" id="PF00293">
    <property type="entry name" value="NUDIX"/>
    <property type="match status" value="1"/>
</dbReference>
<feature type="domain" description="Nudix hydrolase" evidence="9">
    <location>
        <begin position="51"/>
        <end position="186"/>
    </location>
</feature>